<evidence type="ECO:0000259" key="2">
    <source>
        <dbReference type="Pfam" id="PF11566"/>
    </source>
</evidence>
<evidence type="ECO:0000256" key="1">
    <source>
        <dbReference type="SAM" id="Phobius"/>
    </source>
</evidence>
<keyword evidence="1" id="KW-1133">Transmembrane helix</keyword>
<keyword evidence="4" id="KW-1185">Reference proteome</keyword>
<evidence type="ECO:0000313" key="4">
    <source>
        <dbReference type="Proteomes" id="UP000747399"/>
    </source>
</evidence>
<dbReference type="Proteomes" id="UP000747399">
    <property type="component" value="Unassembled WGS sequence"/>
</dbReference>
<organism evidence="3 4">
    <name type="scientific">Volvox africanus</name>
    <dbReference type="NCBI Taxonomy" id="51714"/>
    <lineage>
        <taxon>Eukaryota</taxon>
        <taxon>Viridiplantae</taxon>
        <taxon>Chlorophyta</taxon>
        <taxon>core chlorophytes</taxon>
        <taxon>Chlorophyceae</taxon>
        <taxon>CS clade</taxon>
        <taxon>Chlamydomonadales</taxon>
        <taxon>Volvocaceae</taxon>
        <taxon>Volvox</taxon>
    </lineage>
</organism>
<keyword evidence="1" id="KW-0472">Membrane</keyword>
<proteinExistence type="predicted"/>
<name>A0A8J4BR45_9CHLO</name>
<reference evidence="3" key="1">
    <citation type="journal article" date="2021" name="Proc. Natl. Acad. Sci. U.S.A.">
        <title>Three genomes in the algal genus Volvox reveal the fate of a haploid sex-determining region after a transition to homothallism.</title>
        <authorList>
            <person name="Yamamoto K."/>
            <person name="Hamaji T."/>
            <person name="Kawai-Toyooka H."/>
            <person name="Matsuzaki R."/>
            <person name="Takahashi F."/>
            <person name="Nishimura Y."/>
            <person name="Kawachi M."/>
            <person name="Noguchi H."/>
            <person name="Minakuchi Y."/>
            <person name="Umen J.G."/>
            <person name="Toyoda A."/>
            <person name="Nozaki H."/>
        </authorList>
    </citation>
    <scope>NUCLEOTIDE SEQUENCE</scope>
    <source>
        <strain evidence="3">NIES-3780</strain>
    </source>
</reference>
<accession>A0A8J4BR45</accession>
<dbReference type="Gene3D" id="3.40.1000.30">
    <property type="match status" value="1"/>
</dbReference>
<feature type="transmembrane region" description="Helical" evidence="1">
    <location>
        <begin position="207"/>
        <end position="229"/>
    </location>
</feature>
<dbReference type="AlphaFoldDB" id="A0A8J4BR45"/>
<protein>
    <recommendedName>
        <fullName evidence="2">PI31 proteasome regulator N-terminal domain-containing protein</fullName>
    </recommendedName>
</protein>
<feature type="domain" description="PI31 proteasome regulator N-terminal" evidence="2">
    <location>
        <begin position="29"/>
        <end position="164"/>
    </location>
</feature>
<dbReference type="Pfam" id="PF11566">
    <property type="entry name" value="PI31_Prot_N"/>
    <property type="match status" value="1"/>
</dbReference>
<gene>
    <name evidence="3" type="ORF">Vafri_20258</name>
</gene>
<sequence>MDDQLLIQLLEKACPRPSYLSSTDGGPILALALHCLMVNDGFVLASEEGQGVANPATRFLPQKDWNGKLLDQWMFFYTKPGKARKFTMHCSLQGRTKRMFIHASEENNLANIRVLGLQLENYVSHPNTLASNSWSAQELVVRNAAKMSELMTEHVIQPLLHAAEEEQGPPPGVVSAASRSEQQHQGGLLPILSSWFRQSEGVMGAHAVHYLTMAAVTGLVVGFVGLVVLRARGPLQQRRT</sequence>
<dbReference type="InterPro" id="IPR021625">
    <property type="entry name" value="PI31_Prot_N"/>
</dbReference>
<evidence type="ECO:0000313" key="3">
    <source>
        <dbReference type="EMBL" id="GIL66758.1"/>
    </source>
</evidence>
<keyword evidence="1" id="KW-0812">Transmembrane</keyword>
<dbReference type="EMBL" id="BNCO01000090">
    <property type="protein sequence ID" value="GIL66758.1"/>
    <property type="molecule type" value="Genomic_DNA"/>
</dbReference>
<comment type="caution">
    <text evidence="3">The sequence shown here is derived from an EMBL/GenBank/DDBJ whole genome shotgun (WGS) entry which is preliminary data.</text>
</comment>